<evidence type="ECO:0000256" key="7">
    <source>
        <dbReference type="ARBA" id="ARBA00023186"/>
    </source>
</evidence>
<evidence type="ECO:0000256" key="12">
    <source>
        <dbReference type="HAMAP-Rule" id="MF_00303"/>
    </source>
</evidence>
<evidence type="ECO:0000259" key="15">
    <source>
        <dbReference type="PROSITE" id="PS50059"/>
    </source>
</evidence>
<organism evidence="16 17">
    <name type="scientific">Metamycoplasma canadense</name>
    <dbReference type="NCBI Taxonomy" id="29554"/>
    <lineage>
        <taxon>Bacteria</taxon>
        <taxon>Bacillati</taxon>
        <taxon>Mycoplasmatota</taxon>
        <taxon>Mycoplasmoidales</taxon>
        <taxon>Metamycoplasmataceae</taxon>
        <taxon>Metamycoplasma</taxon>
    </lineage>
</organism>
<dbReference type="FunFam" id="3.10.50.40:FF:000001">
    <property type="entry name" value="Trigger factor"/>
    <property type="match status" value="1"/>
</dbReference>
<dbReference type="OrthoDB" id="9767721at2"/>
<reference evidence="17" key="1">
    <citation type="journal article" date="2014" name="Genome Announc.">
        <title>Complete Genome Sequence of Mycoplasma canadense Strain HAZ 360_1 from Bovine Mastitic Milk in Japan.</title>
        <authorList>
            <person name="Hata E."/>
        </authorList>
    </citation>
    <scope>NUCLEOTIDE SEQUENCE [LARGE SCALE GENOMIC DNA]</scope>
    <source>
        <strain evidence="17">HAZ360_1</strain>
    </source>
</reference>
<dbReference type="InterPro" id="IPR001179">
    <property type="entry name" value="PPIase_FKBP_dom"/>
</dbReference>
<dbReference type="PANTHER" id="PTHR30560">
    <property type="entry name" value="TRIGGER FACTOR CHAPERONE AND PEPTIDYL-PROLYL CIS/TRANS ISOMERASE"/>
    <property type="match status" value="1"/>
</dbReference>
<evidence type="ECO:0000256" key="2">
    <source>
        <dbReference type="ARBA" id="ARBA00005464"/>
    </source>
</evidence>
<dbReference type="Pfam" id="PF05697">
    <property type="entry name" value="Trigger_N"/>
    <property type="match status" value="1"/>
</dbReference>
<dbReference type="PANTHER" id="PTHR30560:SF3">
    <property type="entry name" value="TRIGGER FACTOR-LIKE PROTEIN TIG, CHLOROPLASTIC"/>
    <property type="match status" value="1"/>
</dbReference>
<dbReference type="InterPro" id="IPR008880">
    <property type="entry name" value="Trigger_fac_C"/>
</dbReference>
<gene>
    <name evidence="12 16" type="primary">tig</name>
    <name evidence="16" type="ORF">MCAN360_0404</name>
</gene>
<keyword evidence="8 12" id="KW-0413">Isomerase</keyword>
<dbReference type="STRING" id="29554.MCAN360_0404"/>
<dbReference type="Pfam" id="PF05698">
    <property type="entry name" value="Trigger_C"/>
    <property type="match status" value="1"/>
</dbReference>
<dbReference type="InterPro" id="IPR046357">
    <property type="entry name" value="PPIase_dom_sf"/>
</dbReference>
<evidence type="ECO:0000256" key="9">
    <source>
        <dbReference type="ARBA" id="ARBA00023306"/>
    </source>
</evidence>
<keyword evidence="5 12" id="KW-0132">Cell division</keyword>
<dbReference type="NCBIfam" id="TIGR00115">
    <property type="entry name" value="tig"/>
    <property type="match status" value="1"/>
</dbReference>
<dbReference type="Gene3D" id="3.10.50.40">
    <property type="match status" value="1"/>
</dbReference>
<evidence type="ECO:0000256" key="14">
    <source>
        <dbReference type="RuleBase" id="RU003914"/>
    </source>
</evidence>
<dbReference type="Pfam" id="PF00254">
    <property type="entry name" value="FKBP_C"/>
    <property type="match status" value="1"/>
</dbReference>
<dbReference type="KEGG" id="mcan:MCAN360_0404"/>
<comment type="function">
    <text evidence="10 12">Involved in protein export. Acts as a chaperone by maintaining the newly synthesized protein in an open conformation. Functions as a peptidyl-prolyl cis-trans isomerase.</text>
</comment>
<evidence type="ECO:0000256" key="10">
    <source>
        <dbReference type="ARBA" id="ARBA00024849"/>
    </source>
</evidence>
<evidence type="ECO:0000256" key="4">
    <source>
        <dbReference type="ARBA" id="ARBA00016902"/>
    </source>
</evidence>
<evidence type="ECO:0000313" key="16">
    <source>
        <dbReference type="EMBL" id="BAP39569.1"/>
    </source>
</evidence>
<dbReference type="InterPro" id="IPR027304">
    <property type="entry name" value="Trigger_fact/SurA_dom_sf"/>
</dbReference>
<keyword evidence="7 12" id="KW-0143">Chaperone</keyword>
<sequence>MSRKFNKENTELIIDYIFEGEQLSKAIEKAQRSLASDVIVPGFRKGKAPLKEALKRIDHLKVLNKVIKNNINDIYSKEIISQLKDEDKILENFEPVLDLKEVNEQKIVFEFTYALFPSVKLGDFKKLETKLLSYDLTDEDFEQAKKSILDNYMVMLDSEEPIKLGDKVNFDFIGFINGEKFEGGEAEKFDLVIGSKQFIPGFEEQMIGLKKGETKDLNLKFPENYHAKDLAGKDVIFRVTINKVQTPNYPEINEQFLKEVKVNPLVNDLETFNQYLKIVALKEKMFVNNSNFVQSAIAEISSKSEIKMSSLIEAAEAEKYYNGFVKELKQKGINEKDYFEFANTSKDDILSLYKKEANKNLSSSFVMGKIVEVENLGVTDEEFNSKVKELSDLYGLKEEQIKTFLTKQRFDQEQMSIRIFERLAELNNPEGFKKYLEINKEVKEYESKVQNILIEDAKVKSKKQVEEMTKEK</sequence>
<dbReference type="PIRSF" id="PIRSF003095">
    <property type="entry name" value="Trigger_factor"/>
    <property type="match status" value="1"/>
</dbReference>
<evidence type="ECO:0000313" key="17">
    <source>
        <dbReference type="Proteomes" id="UP000031641"/>
    </source>
</evidence>
<dbReference type="AlphaFoldDB" id="A0A077LBR0"/>
<dbReference type="GO" id="GO:0051083">
    <property type="term" value="P:'de novo' cotranslational protein folding"/>
    <property type="evidence" value="ECO:0007669"/>
    <property type="project" value="TreeGrafter"/>
</dbReference>
<dbReference type="GO" id="GO:0005737">
    <property type="term" value="C:cytoplasm"/>
    <property type="evidence" value="ECO:0007669"/>
    <property type="project" value="UniProtKB-SubCell"/>
</dbReference>
<dbReference type="InterPro" id="IPR037041">
    <property type="entry name" value="Trigger_fac_C_sf"/>
</dbReference>
<dbReference type="InterPro" id="IPR005215">
    <property type="entry name" value="Trig_fac"/>
</dbReference>
<dbReference type="InterPro" id="IPR008881">
    <property type="entry name" value="Trigger_fac_ribosome-bd_bac"/>
</dbReference>
<keyword evidence="12" id="KW-0963">Cytoplasm</keyword>
<dbReference type="EMBL" id="AP014631">
    <property type="protein sequence ID" value="BAP39569.1"/>
    <property type="molecule type" value="Genomic_DNA"/>
</dbReference>
<dbReference type="GO" id="GO:0015031">
    <property type="term" value="P:protein transport"/>
    <property type="evidence" value="ECO:0007669"/>
    <property type="project" value="UniProtKB-UniRule"/>
</dbReference>
<dbReference type="GO" id="GO:0044183">
    <property type="term" value="F:protein folding chaperone"/>
    <property type="evidence" value="ECO:0007669"/>
    <property type="project" value="TreeGrafter"/>
</dbReference>
<keyword evidence="9 12" id="KW-0131">Cell cycle</keyword>
<evidence type="ECO:0000256" key="8">
    <source>
        <dbReference type="ARBA" id="ARBA00023235"/>
    </source>
</evidence>
<dbReference type="Gene3D" id="3.30.70.1050">
    <property type="entry name" value="Trigger factor ribosome-binding domain"/>
    <property type="match status" value="1"/>
</dbReference>
<feature type="domain" description="PPIase FKBP-type" evidence="15">
    <location>
        <begin position="165"/>
        <end position="261"/>
    </location>
</feature>
<dbReference type="SUPFAM" id="SSF54534">
    <property type="entry name" value="FKBP-like"/>
    <property type="match status" value="1"/>
</dbReference>
<evidence type="ECO:0000256" key="3">
    <source>
        <dbReference type="ARBA" id="ARBA00013194"/>
    </source>
</evidence>
<comment type="catalytic activity">
    <reaction evidence="1 12 13">
        <text>[protein]-peptidylproline (omega=180) = [protein]-peptidylproline (omega=0)</text>
        <dbReference type="Rhea" id="RHEA:16237"/>
        <dbReference type="Rhea" id="RHEA-COMP:10747"/>
        <dbReference type="Rhea" id="RHEA-COMP:10748"/>
        <dbReference type="ChEBI" id="CHEBI:83833"/>
        <dbReference type="ChEBI" id="CHEBI:83834"/>
        <dbReference type="EC" id="5.2.1.8"/>
    </reaction>
</comment>
<dbReference type="InterPro" id="IPR036611">
    <property type="entry name" value="Trigger_fac_ribosome-bd_sf"/>
</dbReference>
<evidence type="ECO:0000256" key="13">
    <source>
        <dbReference type="PROSITE-ProRule" id="PRU00277"/>
    </source>
</evidence>
<dbReference type="GO" id="GO:0003755">
    <property type="term" value="F:peptidyl-prolyl cis-trans isomerase activity"/>
    <property type="evidence" value="ECO:0007669"/>
    <property type="project" value="UniProtKB-UniRule"/>
</dbReference>
<comment type="domain">
    <text evidence="12">Consists of 3 domains; the N-terminus binds the ribosome, the middle domain has PPIase activity, while the C-terminus has intrinsic chaperone activity on its own.</text>
</comment>
<name>A0A077LBR0_9BACT</name>
<dbReference type="HAMAP" id="MF_00303">
    <property type="entry name" value="Trigger_factor_Tig"/>
    <property type="match status" value="1"/>
</dbReference>
<dbReference type="SUPFAM" id="SSF109998">
    <property type="entry name" value="Triger factor/SurA peptide-binding domain-like"/>
    <property type="match status" value="1"/>
</dbReference>
<comment type="similarity">
    <text evidence="2 12 14">Belongs to the FKBP-type PPIase family. Tig subfamily.</text>
</comment>
<proteinExistence type="inferred from homology"/>
<evidence type="ECO:0000256" key="11">
    <source>
        <dbReference type="ARBA" id="ARBA00029986"/>
    </source>
</evidence>
<dbReference type="GO" id="GO:0043022">
    <property type="term" value="F:ribosome binding"/>
    <property type="evidence" value="ECO:0007669"/>
    <property type="project" value="TreeGrafter"/>
</dbReference>
<comment type="subcellular location">
    <subcellularLocation>
        <location evidence="12">Cytoplasm</location>
    </subcellularLocation>
    <text evidence="12">About half TF is bound to the ribosome near the polypeptide exit tunnel while the other half is free in the cytoplasm.</text>
</comment>
<dbReference type="PROSITE" id="PS50059">
    <property type="entry name" value="FKBP_PPIASE"/>
    <property type="match status" value="1"/>
</dbReference>
<accession>A0A077LBR0</accession>
<dbReference type="SUPFAM" id="SSF102735">
    <property type="entry name" value="Trigger factor ribosome-binding domain"/>
    <property type="match status" value="1"/>
</dbReference>
<dbReference type="HOGENOM" id="CLU_033058_3_2_14"/>
<evidence type="ECO:0000256" key="5">
    <source>
        <dbReference type="ARBA" id="ARBA00022618"/>
    </source>
</evidence>
<dbReference type="RefSeq" id="WP_045433752.1">
    <property type="nucleotide sequence ID" value="NZ_AP014631.1"/>
</dbReference>
<dbReference type="GO" id="GO:0043335">
    <property type="term" value="P:protein unfolding"/>
    <property type="evidence" value="ECO:0007669"/>
    <property type="project" value="TreeGrafter"/>
</dbReference>
<evidence type="ECO:0000256" key="6">
    <source>
        <dbReference type="ARBA" id="ARBA00023110"/>
    </source>
</evidence>
<evidence type="ECO:0000256" key="1">
    <source>
        <dbReference type="ARBA" id="ARBA00000971"/>
    </source>
</evidence>
<protein>
    <recommendedName>
        <fullName evidence="4 12">Trigger factor</fullName>
        <shortName evidence="12">TF</shortName>
        <ecNumber evidence="3 12">5.2.1.8</ecNumber>
    </recommendedName>
    <alternativeName>
        <fullName evidence="11 12">PPIase</fullName>
    </alternativeName>
</protein>
<dbReference type="EC" id="5.2.1.8" evidence="3 12"/>
<dbReference type="Proteomes" id="UP000031641">
    <property type="component" value="Chromosome"/>
</dbReference>
<dbReference type="Gene3D" id="1.10.3120.10">
    <property type="entry name" value="Trigger factor, C-terminal domain"/>
    <property type="match status" value="1"/>
</dbReference>
<dbReference type="GO" id="GO:0051301">
    <property type="term" value="P:cell division"/>
    <property type="evidence" value="ECO:0007669"/>
    <property type="project" value="UniProtKB-KW"/>
</dbReference>
<keyword evidence="17" id="KW-1185">Reference proteome</keyword>
<keyword evidence="6 12" id="KW-0697">Rotamase</keyword>